<dbReference type="EMBL" id="JAGFBR010000016">
    <property type="protein sequence ID" value="KAH0452912.1"/>
    <property type="molecule type" value="Genomic_DNA"/>
</dbReference>
<evidence type="ECO:0000256" key="18">
    <source>
        <dbReference type="PIRSR" id="PIRSR600823-4"/>
    </source>
</evidence>
<keyword evidence="20" id="KW-0732">Signal</keyword>
<dbReference type="SUPFAM" id="SSF48113">
    <property type="entry name" value="Heme-dependent peroxidases"/>
    <property type="match status" value="2"/>
</dbReference>
<dbReference type="InterPro" id="IPR019793">
    <property type="entry name" value="Peroxidases_heam-ligand_BS"/>
</dbReference>
<evidence type="ECO:0000256" key="14">
    <source>
        <dbReference type="ARBA" id="ARBA00072322"/>
    </source>
</evidence>
<dbReference type="AlphaFoldDB" id="A0AAV7GBG3"/>
<feature type="binding site" evidence="17">
    <location>
        <position position="587"/>
    </location>
    <ligand>
        <name>Ca(2+)</name>
        <dbReference type="ChEBI" id="CHEBI:29108"/>
        <label>2</label>
    </ligand>
</feature>
<dbReference type="GO" id="GO:0046872">
    <property type="term" value="F:metal ion binding"/>
    <property type="evidence" value="ECO:0007669"/>
    <property type="project" value="UniProtKB-KW"/>
</dbReference>
<evidence type="ECO:0000256" key="12">
    <source>
        <dbReference type="ARBA" id="ARBA00023283"/>
    </source>
</evidence>
<keyword evidence="12" id="KW-0873">Pyrrolidone carboxylic acid</keyword>
<keyword evidence="10 19" id="KW-1015">Disulfide bond</keyword>
<sequence length="662" mass="70245">MMNTNLASILLCVTLTTTAFALTKECLDPNPSFNSGSGSLQFNTYETSCPLVEPIIFAGVERAIAVEPRMAASLLRLHFHDCFVNGCDASILLDDTATFIGEKTAAPNLNSLRGFDVIDNIKAELETVCPDTVSCADILAVAARDSVLLGSDGDDVGDLVQLGGPSWQVEMGRKDSFSANKTEAENNLPGPNSNVATLTQKFQNVGISQRDMVILSGAHTIGKARCATFSSRFSFAGPGSSVLGDQEFIVSLQQLCSSGSNNTQVDLDLVTPSTFDNQYYVNLLSGDGLLPSDQALLGPDAGVIEALVGSYAADVDAFFEDFKAAMVRMGRLVSPAGNDGQVRRCCRVCLDPNPSFNSGSGSLQFNTYETSCPLVEPIIFAGVERAIAVEPRMAASLLRLHFHDCFVNGCDASILLDDTATFIGEKTAVPNLNSLRGFDMIDNIKAELETVCPGTVSCADILAVAARDSVLLLGGPSWQVEMGRKDSFSANKTEAENNLPGPNSNVATLTQKFQNVGISQRDMVILSGAHTIGKARCATFSSRFSFAGPGSSVLGDLEFIVSLQQLCSSGSNNTQVDLDLVTPSTFDNQYYVNLLSGDGLLPSDQALLGPDAGVIEALVGSYAADVDAFFEDFKAAMVRMGRLVSPAGNEGQVRRCCRVVNS</sequence>
<proteinExistence type="inferred from homology"/>
<evidence type="ECO:0000256" key="16">
    <source>
        <dbReference type="PIRSR" id="PIRSR600823-2"/>
    </source>
</evidence>
<dbReference type="PANTHER" id="PTHR31388:SF28">
    <property type="entry name" value="PEROXIDASE 40"/>
    <property type="match status" value="1"/>
</dbReference>
<comment type="caution">
    <text evidence="22">The sequence shown here is derived from an EMBL/GenBank/DDBJ whole genome shotgun (WGS) entry which is preliminary data.</text>
</comment>
<dbReference type="GO" id="GO:0020037">
    <property type="term" value="F:heme binding"/>
    <property type="evidence" value="ECO:0007669"/>
    <property type="project" value="InterPro"/>
</dbReference>
<dbReference type="EC" id="1.11.1.7" evidence="3"/>
<evidence type="ECO:0000256" key="9">
    <source>
        <dbReference type="ARBA" id="ARBA00023004"/>
    </source>
</evidence>
<dbReference type="PROSITE" id="PS50873">
    <property type="entry name" value="PEROXIDASE_4"/>
    <property type="match status" value="2"/>
</dbReference>
<dbReference type="Gene3D" id="1.10.520.10">
    <property type="match status" value="2"/>
</dbReference>
<feature type="binding site" evidence="17">
    <location>
        <position position="411"/>
    </location>
    <ligand>
        <name>Ca(2+)</name>
        <dbReference type="ChEBI" id="CHEBI:29108"/>
        <label>1</label>
    </ligand>
</feature>
<feature type="disulfide bond" evidence="19">
    <location>
        <begin position="372"/>
        <end position="452"/>
    </location>
</feature>
<dbReference type="Proteomes" id="UP000775213">
    <property type="component" value="Unassembled WGS sequence"/>
</dbReference>
<dbReference type="GO" id="GO:0140825">
    <property type="term" value="F:lactoperoxidase activity"/>
    <property type="evidence" value="ECO:0007669"/>
    <property type="project" value="UniProtKB-EC"/>
</dbReference>
<evidence type="ECO:0000256" key="3">
    <source>
        <dbReference type="ARBA" id="ARBA00012313"/>
    </source>
</evidence>
<dbReference type="FunFam" id="1.10.420.10:FF:000001">
    <property type="entry name" value="Peroxidase"/>
    <property type="match status" value="2"/>
</dbReference>
<dbReference type="InterPro" id="IPR033905">
    <property type="entry name" value="Secretory_peroxidase"/>
</dbReference>
<feature type="chain" id="PRO_5043877031" description="Peroxidase 1" evidence="20">
    <location>
        <begin position="22"/>
        <end position="662"/>
    </location>
</feature>
<evidence type="ECO:0000313" key="23">
    <source>
        <dbReference type="Proteomes" id="UP000775213"/>
    </source>
</evidence>
<evidence type="ECO:0000256" key="5">
    <source>
        <dbReference type="ARBA" id="ARBA00022617"/>
    </source>
</evidence>
<keyword evidence="4" id="KW-0575">Peroxidase</keyword>
<gene>
    <name evidence="22" type="ORF">IEQ34_017236</name>
</gene>
<feature type="signal peptide" evidence="20">
    <location>
        <begin position="1"/>
        <end position="21"/>
    </location>
</feature>
<evidence type="ECO:0000256" key="11">
    <source>
        <dbReference type="ARBA" id="ARBA00023180"/>
    </source>
</evidence>
<dbReference type="InterPro" id="IPR000823">
    <property type="entry name" value="Peroxidase_pln"/>
</dbReference>
<dbReference type="InterPro" id="IPR019794">
    <property type="entry name" value="Peroxidases_AS"/>
</dbReference>
<evidence type="ECO:0000256" key="2">
    <source>
        <dbReference type="ARBA" id="ARBA00006873"/>
    </source>
</evidence>
<accession>A0AAV7GBG3</accession>
<evidence type="ECO:0000259" key="21">
    <source>
        <dbReference type="PROSITE" id="PS50873"/>
    </source>
</evidence>
<feature type="site" description="Transition state stabilizer" evidence="18">
    <location>
        <position position="399"/>
    </location>
</feature>
<dbReference type="InterPro" id="IPR002016">
    <property type="entry name" value="Haem_peroxidase"/>
</dbReference>
<evidence type="ECO:0000256" key="15">
    <source>
        <dbReference type="PIRSR" id="PIRSR600823-1"/>
    </source>
</evidence>
<dbReference type="FunFam" id="1.10.520.10:FF:000001">
    <property type="entry name" value="Peroxidase"/>
    <property type="match status" value="1"/>
</dbReference>
<dbReference type="GO" id="GO:0006979">
    <property type="term" value="P:response to oxidative stress"/>
    <property type="evidence" value="ECO:0007669"/>
    <property type="project" value="InterPro"/>
</dbReference>
<evidence type="ECO:0000256" key="6">
    <source>
        <dbReference type="ARBA" id="ARBA00022723"/>
    </source>
</evidence>
<feature type="disulfide bond" evidence="19">
    <location>
        <begin position="405"/>
        <end position="410"/>
    </location>
</feature>
<dbReference type="CDD" id="cd00693">
    <property type="entry name" value="secretory_peroxidase"/>
    <property type="match status" value="2"/>
</dbReference>
<dbReference type="FunFam" id="1.10.520.10:FF:000009">
    <property type="entry name" value="Peroxidase"/>
    <property type="match status" value="1"/>
</dbReference>
<protein>
    <recommendedName>
        <fullName evidence="14">Peroxidase 1</fullName>
        <ecNumber evidence="3">1.11.1.7</ecNumber>
    </recommendedName>
</protein>
<feature type="active site" description="Proton acceptor" evidence="15">
    <location>
        <position position="403"/>
    </location>
</feature>
<dbReference type="PROSITE" id="PS00436">
    <property type="entry name" value="PEROXIDASE_2"/>
    <property type="match status" value="2"/>
</dbReference>
<keyword evidence="6 17" id="KW-0479">Metal-binding</keyword>
<evidence type="ECO:0000256" key="13">
    <source>
        <dbReference type="ARBA" id="ARBA00023324"/>
    </source>
</evidence>
<evidence type="ECO:0000313" key="22">
    <source>
        <dbReference type="EMBL" id="KAH0452912.1"/>
    </source>
</evidence>
<organism evidence="22 23">
    <name type="scientific">Dendrobium chrysotoxum</name>
    <name type="common">Orchid</name>
    <dbReference type="NCBI Taxonomy" id="161865"/>
    <lineage>
        <taxon>Eukaryota</taxon>
        <taxon>Viridiplantae</taxon>
        <taxon>Streptophyta</taxon>
        <taxon>Embryophyta</taxon>
        <taxon>Tracheophyta</taxon>
        <taxon>Spermatophyta</taxon>
        <taxon>Magnoliopsida</taxon>
        <taxon>Liliopsida</taxon>
        <taxon>Asparagales</taxon>
        <taxon>Orchidaceae</taxon>
        <taxon>Epidendroideae</taxon>
        <taxon>Malaxideae</taxon>
        <taxon>Dendrobiinae</taxon>
        <taxon>Dendrobium</taxon>
    </lineage>
</organism>
<comment type="cofactor">
    <cofactor evidence="17">
        <name>Ca(2+)</name>
        <dbReference type="ChEBI" id="CHEBI:29108"/>
    </cofactor>
    <text evidence="17">Binds 2 calcium ions per subunit.</text>
</comment>
<evidence type="ECO:0000256" key="17">
    <source>
        <dbReference type="PIRSR" id="PIRSR600823-3"/>
    </source>
</evidence>
<keyword evidence="9 17" id="KW-0408">Iron</keyword>
<dbReference type="Gene3D" id="1.10.420.10">
    <property type="entry name" value="Peroxidase, domain 2"/>
    <property type="match status" value="2"/>
</dbReference>
<evidence type="ECO:0000256" key="20">
    <source>
        <dbReference type="SAM" id="SignalP"/>
    </source>
</evidence>
<feature type="binding site" evidence="17">
    <location>
        <position position="404"/>
    </location>
    <ligand>
        <name>Ca(2+)</name>
        <dbReference type="ChEBI" id="CHEBI:29108"/>
        <label>1</label>
    </ligand>
</feature>
<dbReference type="PROSITE" id="PS00435">
    <property type="entry name" value="PEROXIDASE_1"/>
    <property type="match status" value="2"/>
</dbReference>
<comment type="cofactor">
    <cofactor evidence="17">
        <name>heme b</name>
        <dbReference type="ChEBI" id="CHEBI:60344"/>
    </cofactor>
    <text evidence="17">Binds 1 heme b (iron(II)-protoporphyrin IX) group per subunit.</text>
</comment>
<evidence type="ECO:0000256" key="4">
    <source>
        <dbReference type="ARBA" id="ARBA00022559"/>
    </source>
</evidence>
<evidence type="ECO:0000256" key="8">
    <source>
        <dbReference type="ARBA" id="ARBA00023002"/>
    </source>
</evidence>
<feature type="binding site" description="axial binding residue" evidence="17">
    <location>
        <position position="530"/>
    </location>
    <ligand>
        <name>heme b</name>
        <dbReference type="ChEBI" id="CHEBI:60344"/>
    </ligand>
    <ligandPart>
        <name>Fe</name>
        <dbReference type="ChEBI" id="CHEBI:18248"/>
    </ligandPart>
</feature>
<dbReference type="PANTHER" id="PTHR31388">
    <property type="entry name" value="PEROXIDASE 72-RELATED"/>
    <property type="match status" value="1"/>
</dbReference>
<feature type="binding site" evidence="17">
    <location>
        <position position="425"/>
    </location>
    <ligand>
        <name>Ca(2+)</name>
        <dbReference type="ChEBI" id="CHEBI:29108"/>
        <label>1</label>
    </ligand>
</feature>
<keyword evidence="7 17" id="KW-0106">Calcium</keyword>
<dbReference type="PRINTS" id="PR00461">
    <property type="entry name" value="PLPEROXIDASE"/>
</dbReference>
<keyword evidence="13" id="KW-0376">Hydrogen peroxide</keyword>
<keyword evidence="23" id="KW-1185">Reference proteome</keyword>
<feature type="binding site" evidence="17">
    <location>
        <position position="409"/>
    </location>
    <ligand>
        <name>Ca(2+)</name>
        <dbReference type="ChEBI" id="CHEBI:29108"/>
        <label>1</label>
    </ligand>
</feature>
<keyword evidence="8" id="KW-0560">Oxidoreductase</keyword>
<feature type="binding site" evidence="16">
    <location>
        <position position="500"/>
    </location>
    <ligand>
        <name>substrate</name>
    </ligand>
</feature>
<keyword evidence="5" id="KW-0349">Heme</keyword>
<feature type="domain" description="Plant heme peroxidase family profile" evidence="21">
    <location>
        <begin position="362"/>
        <end position="661"/>
    </location>
</feature>
<feature type="disulfide bond" evidence="19">
    <location>
        <begin position="537"/>
        <end position="567"/>
    </location>
</feature>
<keyword evidence="11" id="KW-0325">Glycoprotein</keyword>
<evidence type="ECO:0000256" key="10">
    <source>
        <dbReference type="ARBA" id="ARBA00023157"/>
    </source>
</evidence>
<feature type="binding site" evidence="17">
    <location>
        <position position="582"/>
    </location>
    <ligand>
        <name>Ca(2+)</name>
        <dbReference type="ChEBI" id="CHEBI:29108"/>
        <label>2</label>
    </ligand>
</feature>
<feature type="binding site" evidence="17">
    <location>
        <position position="531"/>
    </location>
    <ligand>
        <name>Ca(2+)</name>
        <dbReference type="ChEBI" id="CHEBI:29108"/>
        <label>2</label>
    </ligand>
</feature>
<evidence type="ECO:0000256" key="19">
    <source>
        <dbReference type="PIRSR" id="PIRSR600823-5"/>
    </source>
</evidence>
<feature type="domain" description="Plant heme peroxidase family profile" evidence="21">
    <location>
        <begin position="39"/>
        <end position="350"/>
    </location>
</feature>
<reference evidence="22 23" key="1">
    <citation type="journal article" date="2021" name="Hortic Res">
        <title>Chromosome-scale assembly of the Dendrobium chrysotoxum genome enhances the understanding of orchid evolution.</title>
        <authorList>
            <person name="Zhang Y."/>
            <person name="Zhang G.Q."/>
            <person name="Zhang D."/>
            <person name="Liu X.D."/>
            <person name="Xu X.Y."/>
            <person name="Sun W.H."/>
            <person name="Yu X."/>
            <person name="Zhu X."/>
            <person name="Wang Z.W."/>
            <person name="Zhao X."/>
            <person name="Zhong W.Y."/>
            <person name="Chen H."/>
            <person name="Yin W.L."/>
            <person name="Huang T."/>
            <person name="Niu S.C."/>
            <person name="Liu Z.J."/>
        </authorList>
    </citation>
    <scope>NUCLEOTIDE SEQUENCE [LARGE SCALE GENOMIC DNA]</scope>
    <source>
        <strain evidence="22">Lindl</strain>
    </source>
</reference>
<feature type="disulfide bond" evidence="19">
    <location>
        <begin position="458"/>
        <end position="657"/>
    </location>
</feature>
<name>A0AAV7GBG3_DENCH</name>
<comment type="catalytic activity">
    <reaction evidence="1">
        <text>2 a phenolic donor + H2O2 = 2 a phenolic radical donor + 2 H2O</text>
        <dbReference type="Rhea" id="RHEA:56136"/>
        <dbReference type="ChEBI" id="CHEBI:15377"/>
        <dbReference type="ChEBI" id="CHEBI:16240"/>
        <dbReference type="ChEBI" id="CHEBI:139520"/>
        <dbReference type="ChEBI" id="CHEBI:139521"/>
        <dbReference type="EC" id="1.11.1.7"/>
    </reaction>
</comment>
<comment type="similarity">
    <text evidence="2">Belongs to the peroxidase family. Ascorbate peroxidase subfamily.</text>
</comment>
<feature type="binding site" evidence="17">
    <location>
        <position position="407"/>
    </location>
    <ligand>
        <name>Ca(2+)</name>
        <dbReference type="ChEBI" id="CHEBI:29108"/>
        <label>1</label>
    </ligand>
</feature>
<dbReference type="Pfam" id="PF00141">
    <property type="entry name" value="peroxidase"/>
    <property type="match status" value="2"/>
</dbReference>
<evidence type="ECO:0000256" key="1">
    <source>
        <dbReference type="ARBA" id="ARBA00000189"/>
    </source>
</evidence>
<dbReference type="PRINTS" id="PR00458">
    <property type="entry name" value="PEROXIDASE"/>
</dbReference>
<dbReference type="GO" id="GO:0042744">
    <property type="term" value="P:hydrogen peroxide catabolic process"/>
    <property type="evidence" value="ECO:0007669"/>
    <property type="project" value="UniProtKB-KW"/>
</dbReference>
<feature type="binding site" evidence="17">
    <location>
        <position position="579"/>
    </location>
    <ligand>
        <name>Ca(2+)</name>
        <dbReference type="ChEBI" id="CHEBI:29108"/>
        <label>2</label>
    </ligand>
</feature>
<dbReference type="InterPro" id="IPR010255">
    <property type="entry name" value="Haem_peroxidase_sf"/>
</dbReference>
<evidence type="ECO:0000256" key="7">
    <source>
        <dbReference type="ARBA" id="ARBA00022837"/>
    </source>
</evidence>
<feature type="binding site" evidence="17">
    <location>
        <position position="413"/>
    </location>
    <ligand>
        <name>Ca(2+)</name>
        <dbReference type="ChEBI" id="CHEBI:29108"/>
        <label>1</label>
    </ligand>
</feature>